<gene>
    <name evidence="3" type="ORF">CTI12_AA355990</name>
</gene>
<feature type="domain" description="TIR" evidence="2">
    <location>
        <begin position="19"/>
        <end position="168"/>
    </location>
</feature>
<dbReference type="AlphaFoldDB" id="A0A2U1MKJ7"/>
<reference evidence="3 4" key="1">
    <citation type="journal article" date="2018" name="Mol. Plant">
        <title>The genome of Artemisia annua provides insight into the evolution of Asteraceae family and artemisinin biosynthesis.</title>
        <authorList>
            <person name="Shen Q."/>
            <person name="Zhang L."/>
            <person name="Liao Z."/>
            <person name="Wang S."/>
            <person name="Yan T."/>
            <person name="Shi P."/>
            <person name="Liu M."/>
            <person name="Fu X."/>
            <person name="Pan Q."/>
            <person name="Wang Y."/>
            <person name="Lv Z."/>
            <person name="Lu X."/>
            <person name="Zhang F."/>
            <person name="Jiang W."/>
            <person name="Ma Y."/>
            <person name="Chen M."/>
            <person name="Hao X."/>
            <person name="Li L."/>
            <person name="Tang Y."/>
            <person name="Lv G."/>
            <person name="Zhou Y."/>
            <person name="Sun X."/>
            <person name="Brodelius P.E."/>
            <person name="Rose J.K.C."/>
            <person name="Tang K."/>
        </authorList>
    </citation>
    <scope>NUCLEOTIDE SEQUENCE [LARGE SCALE GENOMIC DNA]</scope>
    <source>
        <strain evidence="4">cv. Huhao1</strain>
        <tissue evidence="3">Leaf</tissue>
    </source>
</reference>
<comment type="caution">
    <text evidence="3">The sequence shown here is derived from an EMBL/GenBank/DDBJ whole genome shotgun (WGS) entry which is preliminary data.</text>
</comment>
<evidence type="ECO:0000259" key="2">
    <source>
        <dbReference type="PROSITE" id="PS50104"/>
    </source>
</evidence>
<keyword evidence="1" id="KW-0520">NAD</keyword>
<organism evidence="3 4">
    <name type="scientific">Artemisia annua</name>
    <name type="common">Sweet wormwood</name>
    <dbReference type="NCBI Taxonomy" id="35608"/>
    <lineage>
        <taxon>Eukaryota</taxon>
        <taxon>Viridiplantae</taxon>
        <taxon>Streptophyta</taxon>
        <taxon>Embryophyta</taxon>
        <taxon>Tracheophyta</taxon>
        <taxon>Spermatophyta</taxon>
        <taxon>Magnoliopsida</taxon>
        <taxon>eudicotyledons</taxon>
        <taxon>Gunneridae</taxon>
        <taxon>Pentapetalae</taxon>
        <taxon>asterids</taxon>
        <taxon>campanulids</taxon>
        <taxon>Asterales</taxon>
        <taxon>Asteraceae</taxon>
        <taxon>Asteroideae</taxon>
        <taxon>Anthemideae</taxon>
        <taxon>Artemisiinae</taxon>
        <taxon>Artemisia</taxon>
    </lineage>
</organism>
<evidence type="ECO:0000313" key="4">
    <source>
        <dbReference type="Proteomes" id="UP000245207"/>
    </source>
</evidence>
<dbReference type="STRING" id="35608.A0A2U1MKJ7"/>
<keyword evidence="3" id="KW-0675">Receptor</keyword>
<dbReference type="Proteomes" id="UP000245207">
    <property type="component" value="Unassembled WGS sequence"/>
</dbReference>
<dbReference type="GO" id="GO:0007165">
    <property type="term" value="P:signal transduction"/>
    <property type="evidence" value="ECO:0007669"/>
    <property type="project" value="InterPro"/>
</dbReference>
<sequence length="168" mass="18927">MASSSSSSHSVPISSSLSWKYDVFLSFRGEDTRKTFVDHLYSALERHLIQTYKDDITLPRGESVGPALLKAIEESRHAVIIFSKNYPNSSWCLDELVHIMRCRAENGQIVMPIFYDVDPSDVRKQKGEFGKAFAKQETENVTKAESWRKALVDASNISGWEPKNVANG</sequence>
<dbReference type="PROSITE" id="PS50104">
    <property type="entry name" value="TIR"/>
    <property type="match status" value="1"/>
</dbReference>
<accession>A0A2U1MKJ7</accession>
<dbReference type="PANTHER" id="PTHR32009">
    <property type="entry name" value="TMV RESISTANCE PROTEIN N-LIKE"/>
    <property type="match status" value="1"/>
</dbReference>
<name>A0A2U1MKJ7_ARTAN</name>
<protein>
    <submittedName>
        <fullName evidence="3">Toll/interleukin-1 receptor (TIR) domain-containing protein</fullName>
    </submittedName>
</protein>
<dbReference type="FunFam" id="3.40.50.10140:FF:000007">
    <property type="entry name" value="Disease resistance protein (TIR-NBS-LRR class)"/>
    <property type="match status" value="1"/>
</dbReference>
<dbReference type="Gene3D" id="3.40.50.10140">
    <property type="entry name" value="Toll/interleukin-1 receptor homology (TIR) domain"/>
    <property type="match status" value="1"/>
</dbReference>
<dbReference type="InterPro" id="IPR035897">
    <property type="entry name" value="Toll_tir_struct_dom_sf"/>
</dbReference>
<dbReference type="OrthoDB" id="6160824at2759"/>
<dbReference type="SMART" id="SM00255">
    <property type="entry name" value="TIR"/>
    <property type="match status" value="1"/>
</dbReference>
<dbReference type="SUPFAM" id="SSF52200">
    <property type="entry name" value="Toll/Interleukin receptor TIR domain"/>
    <property type="match status" value="1"/>
</dbReference>
<proteinExistence type="predicted"/>
<dbReference type="PANTHER" id="PTHR32009:SF109">
    <property type="entry name" value="TOLL-INTERLEUKIN-RESISTANCE (TIR) DOMAIN FAMILY PROTEIN"/>
    <property type="match status" value="1"/>
</dbReference>
<dbReference type="EMBL" id="PKPP01005028">
    <property type="protein sequence ID" value="PWA61746.1"/>
    <property type="molecule type" value="Genomic_DNA"/>
</dbReference>
<keyword evidence="4" id="KW-1185">Reference proteome</keyword>
<dbReference type="Pfam" id="PF01582">
    <property type="entry name" value="TIR"/>
    <property type="match status" value="1"/>
</dbReference>
<evidence type="ECO:0000256" key="1">
    <source>
        <dbReference type="ARBA" id="ARBA00023027"/>
    </source>
</evidence>
<evidence type="ECO:0000313" key="3">
    <source>
        <dbReference type="EMBL" id="PWA61746.1"/>
    </source>
</evidence>
<dbReference type="InterPro" id="IPR000157">
    <property type="entry name" value="TIR_dom"/>
</dbReference>